<reference evidence="2" key="1">
    <citation type="submission" date="2016-03" db="EMBL/GenBank/DDBJ databases">
        <title>Updated assembly of Pseudogymnoascus destructans, the fungus causing white-nose syndrome of bats.</title>
        <authorList>
            <person name="Palmer J.M."/>
            <person name="Drees K.P."/>
            <person name="Foster J.T."/>
            <person name="Lindner D.L."/>
        </authorList>
    </citation>
    <scope>NUCLEOTIDE SEQUENCE [LARGE SCALE GENOMIC DNA]</scope>
    <source>
        <strain evidence="2">20631-21</strain>
    </source>
</reference>
<gene>
    <name evidence="2" type="ORF">VC83_01981</name>
</gene>
<dbReference type="EMBL" id="KV441389">
    <property type="protein sequence ID" value="OAF61675.1"/>
    <property type="molecule type" value="Genomic_DNA"/>
</dbReference>
<evidence type="ECO:0000256" key="1">
    <source>
        <dbReference type="SAM" id="MobiDB-lite"/>
    </source>
</evidence>
<evidence type="ECO:0000313" key="2">
    <source>
        <dbReference type="EMBL" id="OAF61675.1"/>
    </source>
</evidence>
<organism evidence="2">
    <name type="scientific">Pseudogymnoascus destructans</name>
    <dbReference type="NCBI Taxonomy" id="655981"/>
    <lineage>
        <taxon>Eukaryota</taxon>
        <taxon>Fungi</taxon>
        <taxon>Dikarya</taxon>
        <taxon>Ascomycota</taxon>
        <taxon>Pezizomycotina</taxon>
        <taxon>Leotiomycetes</taxon>
        <taxon>Thelebolales</taxon>
        <taxon>Thelebolaceae</taxon>
        <taxon>Pseudogymnoascus</taxon>
    </lineage>
</organism>
<dbReference type="GeneID" id="36285067"/>
<dbReference type="Proteomes" id="UP000077154">
    <property type="component" value="Unassembled WGS sequence"/>
</dbReference>
<sequence length="111" mass="11641">MERGQESQGGWESRSGRAGGNTGSRPQITDGAAGVAAESVSGGLLRIQIMTRLLYCQQSVKFLGLRRQATQGLRGGEGGREVGEVVGLPILTLPRPVDQSLMHDGPQLGKG</sequence>
<proteinExistence type="predicted"/>
<feature type="region of interest" description="Disordered" evidence="1">
    <location>
        <begin position="1"/>
        <end position="33"/>
    </location>
</feature>
<protein>
    <submittedName>
        <fullName evidence="2">Uncharacterized protein</fullName>
    </submittedName>
</protein>
<dbReference type="RefSeq" id="XP_024326949.1">
    <property type="nucleotide sequence ID" value="XM_024465651.1"/>
</dbReference>
<name>A0A177AHU7_9PEZI</name>
<dbReference type="AlphaFoldDB" id="A0A177AHU7"/>
<feature type="compositionally biased region" description="Polar residues" evidence="1">
    <location>
        <begin position="1"/>
        <end position="10"/>
    </location>
</feature>
<accession>A0A177AHU7</accession>